<proteinExistence type="predicted"/>
<gene>
    <name evidence="2" type="ORF">GCM10025864_14940</name>
</gene>
<dbReference type="EMBL" id="BSUK01000001">
    <property type="protein sequence ID" value="GMA23735.1"/>
    <property type="molecule type" value="Genomic_DNA"/>
</dbReference>
<evidence type="ECO:0000313" key="2">
    <source>
        <dbReference type="EMBL" id="GMA23735.1"/>
    </source>
</evidence>
<evidence type="ECO:0008006" key="4">
    <source>
        <dbReference type="Google" id="ProtNLM"/>
    </source>
</evidence>
<protein>
    <recommendedName>
        <fullName evidence="4">Apolipoprotein A1/A4/E domain protein</fullName>
    </recommendedName>
</protein>
<evidence type="ECO:0000256" key="1">
    <source>
        <dbReference type="SAM" id="MobiDB-lite"/>
    </source>
</evidence>
<sequence>MSPAFVCRVANMRPFSHASLEDSVAEWEVSDRHQQTSGEAAPMAKRTAVDTEHLKDQAAQLAGQAQDAASAAKDAALAAKDWTTPRVEAFLEWLKPRVEDAYHQSLQAAAPQVEKAAVKAAPVIDSAHDRLIDEFLPRIVARINALAAQAGEGAGKATSVGLTAGADALNKAPEKVAEVAKAAAESVGAETVGGAEAVRDAVDAAASKAAKLADAADEQGGKSHKKWWFFGLLAAGLAAYGAWRRSRPQVDPWAEPGPTPSHSFGALVDNTRAAAGDAAEAVGEAAGATVARGRDARHKVADAAGDLGEKVSDATEDLTDKVSDAVDQAVSATKKAASKATPRPRKPRASASDRAEDAVESAADKATETITGVDSEDQGS</sequence>
<organism evidence="2 3">
    <name type="scientific">Luteimicrobium album</name>
    <dbReference type="NCBI Taxonomy" id="1054550"/>
    <lineage>
        <taxon>Bacteria</taxon>
        <taxon>Bacillati</taxon>
        <taxon>Actinomycetota</taxon>
        <taxon>Actinomycetes</taxon>
        <taxon>Micrococcales</taxon>
        <taxon>Luteimicrobium</taxon>
    </lineage>
</organism>
<name>A0ABQ6HZ76_9MICO</name>
<accession>A0ABQ6HZ76</accession>
<feature type="compositionally biased region" description="Basic and acidic residues" evidence="1">
    <location>
        <begin position="351"/>
        <end position="367"/>
    </location>
</feature>
<evidence type="ECO:0000313" key="3">
    <source>
        <dbReference type="Proteomes" id="UP001157091"/>
    </source>
</evidence>
<keyword evidence="3" id="KW-1185">Reference proteome</keyword>
<dbReference type="Proteomes" id="UP001157091">
    <property type="component" value="Unassembled WGS sequence"/>
</dbReference>
<comment type="caution">
    <text evidence="2">The sequence shown here is derived from an EMBL/GenBank/DDBJ whole genome shotgun (WGS) entry which is preliminary data.</text>
</comment>
<reference evidence="3" key="1">
    <citation type="journal article" date="2019" name="Int. J. Syst. Evol. Microbiol.">
        <title>The Global Catalogue of Microorganisms (GCM) 10K type strain sequencing project: providing services to taxonomists for standard genome sequencing and annotation.</title>
        <authorList>
            <consortium name="The Broad Institute Genomics Platform"/>
            <consortium name="The Broad Institute Genome Sequencing Center for Infectious Disease"/>
            <person name="Wu L."/>
            <person name="Ma J."/>
        </authorList>
    </citation>
    <scope>NUCLEOTIDE SEQUENCE [LARGE SCALE GENOMIC DNA]</scope>
    <source>
        <strain evidence="3">NBRC 106348</strain>
    </source>
</reference>
<feature type="compositionally biased region" description="Low complexity" evidence="1">
    <location>
        <begin position="331"/>
        <end position="341"/>
    </location>
</feature>
<feature type="region of interest" description="Disordered" evidence="1">
    <location>
        <begin position="329"/>
        <end position="380"/>
    </location>
</feature>